<feature type="compositionally biased region" description="Pro residues" evidence="3">
    <location>
        <begin position="463"/>
        <end position="474"/>
    </location>
</feature>
<feature type="compositionally biased region" description="Polar residues" evidence="3">
    <location>
        <begin position="306"/>
        <end position="326"/>
    </location>
</feature>
<dbReference type="GO" id="GO:0005634">
    <property type="term" value="C:nucleus"/>
    <property type="evidence" value="ECO:0007669"/>
    <property type="project" value="UniProtKB-SubCell"/>
</dbReference>
<reference evidence="5" key="1">
    <citation type="submission" date="2024-06" db="UniProtKB">
        <authorList>
            <consortium name="RefSeq"/>
        </authorList>
    </citation>
    <scope>NUCLEOTIDE SEQUENCE [LARGE SCALE GENOMIC DNA]</scope>
</reference>
<feature type="region of interest" description="Disordered" evidence="3">
    <location>
        <begin position="501"/>
        <end position="522"/>
    </location>
</feature>
<dbReference type="InterPro" id="IPR025927">
    <property type="entry name" value="Znf_KANL2-like"/>
</dbReference>
<evidence type="ECO:0000256" key="3">
    <source>
        <dbReference type="SAM" id="MobiDB-lite"/>
    </source>
</evidence>
<feature type="compositionally biased region" description="Basic residues" evidence="3">
    <location>
        <begin position="807"/>
        <end position="822"/>
    </location>
</feature>
<feature type="compositionally biased region" description="Basic and acidic residues" evidence="3">
    <location>
        <begin position="266"/>
        <end position="275"/>
    </location>
</feature>
<evidence type="ECO:0000313" key="6">
    <source>
        <dbReference type="RefSeq" id="XP_022323761.1"/>
    </source>
</evidence>
<feature type="compositionally biased region" description="Polar residues" evidence="3">
    <location>
        <begin position="252"/>
        <end position="263"/>
    </location>
</feature>
<evidence type="ECO:0000259" key="4">
    <source>
        <dbReference type="Pfam" id="PF13891"/>
    </source>
</evidence>
<evidence type="ECO:0000256" key="2">
    <source>
        <dbReference type="ARBA" id="ARBA00023242"/>
    </source>
</evidence>
<dbReference type="OrthoDB" id="10038011at2759"/>
<feature type="compositionally biased region" description="Basic and acidic residues" evidence="3">
    <location>
        <begin position="233"/>
        <end position="248"/>
    </location>
</feature>
<dbReference type="GeneID" id="111124836"/>
<feature type="compositionally biased region" description="Polar residues" evidence="3">
    <location>
        <begin position="276"/>
        <end position="289"/>
    </location>
</feature>
<evidence type="ECO:0000313" key="5">
    <source>
        <dbReference type="Proteomes" id="UP000694844"/>
    </source>
</evidence>
<evidence type="ECO:0000256" key="1">
    <source>
        <dbReference type="ARBA" id="ARBA00004123"/>
    </source>
</evidence>
<feature type="region of interest" description="Disordered" evidence="3">
    <location>
        <begin position="184"/>
        <end position="216"/>
    </location>
</feature>
<name>A0A8B8DA29_CRAVI</name>
<comment type="subcellular location">
    <subcellularLocation>
        <location evidence="1">Nucleus</location>
    </subcellularLocation>
</comment>
<feature type="domain" description="KANL2-like probable zinc-finger" evidence="4">
    <location>
        <begin position="713"/>
        <end position="776"/>
    </location>
</feature>
<feature type="region of interest" description="Disordered" evidence="3">
    <location>
        <begin position="233"/>
        <end position="291"/>
    </location>
</feature>
<feature type="region of interest" description="Disordered" evidence="3">
    <location>
        <begin position="457"/>
        <end position="483"/>
    </location>
</feature>
<feature type="region of interest" description="Disordered" evidence="3">
    <location>
        <begin position="306"/>
        <end position="328"/>
    </location>
</feature>
<feature type="region of interest" description="Disordered" evidence="3">
    <location>
        <begin position="781"/>
        <end position="894"/>
    </location>
</feature>
<dbReference type="RefSeq" id="XP_022323761.1">
    <property type="nucleotide sequence ID" value="XM_022468053.1"/>
</dbReference>
<dbReference type="PANTHER" id="PTHR16198">
    <property type="match status" value="1"/>
</dbReference>
<dbReference type="Proteomes" id="UP000694844">
    <property type="component" value="Chromosome 1"/>
</dbReference>
<proteinExistence type="predicted"/>
<dbReference type="Pfam" id="PF13891">
    <property type="entry name" value="zf-C3HC3H_KANSL2"/>
    <property type="match status" value="2"/>
</dbReference>
<keyword evidence="5" id="KW-1185">Reference proteome</keyword>
<feature type="domain" description="KANL2-like probable zinc-finger" evidence="4">
    <location>
        <begin position="19"/>
        <end position="80"/>
    </location>
</feature>
<keyword evidence="2" id="KW-0539">Nucleus</keyword>
<organism evidence="5 6">
    <name type="scientific">Crassostrea virginica</name>
    <name type="common">Eastern oyster</name>
    <dbReference type="NCBI Taxonomy" id="6565"/>
    <lineage>
        <taxon>Eukaryota</taxon>
        <taxon>Metazoa</taxon>
        <taxon>Spiralia</taxon>
        <taxon>Lophotrochozoa</taxon>
        <taxon>Mollusca</taxon>
        <taxon>Bivalvia</taxon>
        <taxon>Autobranchia</taxon>
        <taxon>Pteriomorphia</taxon>
        <taxon>Ostreida</taxon>
        <taxon>Ostreoidea</taxon>
        <taxon>Ostreidae</taxon>
        <taxon>Crassostrea</taxon>
    </lineage>
</organism>
<protein>
    <submittedName>
        <fullName evidence="6">INO80 complex subunit D-like</fullName>
    </submittedName>
</protein>
<feature type="compositionally biased region" description="Polar residues" evidence="3">
    <location>
        <begin position="855"/>
        <end position="880"/>
    </location>
</feature>
<gene>
    <name evidence="6" type="primary">LOC111124836</name>
</gene>
<reference evidence="6" key="2">
    <citation type="submission" date="2025-08" db="UniProtKB">
        <authorList>
            <consortium name="RefSeq"/>
        </authorList>
    </citation>
    <scope>IDENTIFICATION</scope>
    <source>
        <tissue evidence="6">Whole sample</tissue>
    </source>
</reference>
<dbReference type="KEGG" id="cvn:111124836"/>
<sequence>MYEGKNIHYTSGADHKPLCSFSAKVCNQHRLNGYGFCVRHILEDPTAPFRRCAYVAKSSKQMCTQAIPLHEKREYCNNHMQVLGMLPKKEKKQKLPKQPAVQQQQQQQQQVVSMVSREKLPFKDRVSRFNSSKLNCAPPGNDLRRFGNILKTDILSAETEDADDPYAFPDAGGEEKTVTTVNATLPSSSPYHEPPLSVGSQGSHGSKSPGDAGMGVSSIARLYPELAEKLEKIKPKFDTGNKNKDKGKAKSSRTMNRLQTKIAQNRIKDKLKRNQESNSQSQSPCYNFNSSSSSAVNHYDFIDRTVPSSSRETSPRQQTHGILNSSSHKRNSLPVYIMPQSVNGLPESTTNINLQGQQGFLPQGIPHGMPLELLPGMPNSVPKLPQHFISPEMVMELDPFQIPQESIQNHIGSTSLPLSNNVAHLSTQKSVKEKIVSTMENETLKQKNIQEKEKFSTMIPSKQQPPPPVPPPPSYSQSIALGYPPSITSAPEIKVEPAPVLGAPQKEIPPPPPYDSKPVKTTESKNCTNALDGSNVIKDLVATAVTRPHKYKTESDDTVLKKKFKQDDVMNYYKDLLNQKKENHDLVGAGFQSSDGASDTDSEEMVSWQPDWFSPSSDEEMAEDEEDTADIIRTTKLALLRARLRRRCFQYRKSHKTNDKQQNSKNSTTLALIRASREGPRAVVAVLGEMMHQQEKLVNRFKKRGLERRQCCYKPEDEEQCRNPVLPYTNHCLSHIMYNVDQQLFDYCTAKFADNTQCCTPVFDIRHELPLCMEHAMKADNYSKDQDSESKQKRARKKTKPSALTRPPRKGKKKKNARKPPRPQKPSPPSEPTGIPGMPVPAASTVSKPPPLPNPTTSSGVTSQYTTPQPEESIKNTVSPVTAPPKPQNSPPVAAVGGVQMTARQEKNSLSELSENMLTGVENFNTELPLEQASKLLEEPDFQDVFNKLPDEAFNLFGKNGDFNPTSEEFEELERHLAAANMDVSNAQKTLETFDLDLDEEQLKQILFGSGSSATNSGAMGGMINGEDQESINAIARSLSASEQLLPKSTMSETNIPFSGASINSFPYPPLPGQVVTPPNKVVTQNSVMYTNNSQYSQFQTPPSYAASQIMNNSTPPAYAVSQALVNQTPPSYVSQPLVHQTPPSYGAGQGLPNHSYPQHITLQSSQVRPLGSQSNVPEVLQVVSSSSGKSNLKLQTKMDPQQTAAAMKVVLNQLPELGNKTPTLPVSIQGSLPLGQTPWPITSGQAPPFQNGYPVHGMYLQGTNDMMTNLKYNLNAQHTDHVNQAGEGSAPPHHVNLSTAGALQGIPGFKHQQFAKSFTASSGKGS</sequence>
<feature type="compositionally biased region" description="Basic and acidic residues" evidence="3">
    <location>
        <begin position="781"/>
        <end position="792"/>
    </location>
</feature>
<dbReference type="PANTHER" id="PTHR16198:SF2">
    <property type="entry name" value="INO80 COMPLEX SUBUNIT D"/>
    <property type="match status" value="1"/>
</dbReference>
<accession>A0A8B8DA29</accession>